<name>A0ABQ9GT59_9NEOP</name>
<protein>
    <submittedName>
        <fullName evidence="2">Uncharacterized protein</fullName>
    </submittedName>
</protein>
<accession>A0ABQ9GT59</accession>
<comment type="caution">
    <text evidence="2">The sequence shown here is derived from an EMBL/GenBank/DDBJ whole genome shotgun (WGS) entry which is preliminary data.</text>
</comment>
<evidence type="ECO:0000256" key="1">
    <source>
        <dbReference type="SAM" id="MobiDB-lite"/>
    </source>
</evidence>
<reference evidence="2 3" key="1">
    <citation type="submission" date="2023-02" db="EMBL/GenBank/DDBJ databases">
        <title>LHISI_Scaffold_Assembly.</title>
        <authorList>
            <person name="Stuart O.P."/>
            <person name="Cleave R."/>
            <person name="Magrath M.J.L."/>
            <person name="Mikheyev A.S."/>
        </authorList>
    </citation>
    <scope>NUCLEOTIDE SEQUENCE [LARGE SCALE GENOMIC DNA]</scope>
    <source>
        <strain evidence="2">Daus_M_001</strain>
        <tissue evidence="2">Leg muscle</tissue>
    </source>
</reference>
<dbReference type="EMBL" id="JARBHB010000009">
    <property type="protein sequence ID" value="KAJ8875213.1"/>
    <property type="molecule type" value="Genomic_DNA"/>
</dbReference>
<organism evidence="2 3">
    <name type="scientific">Dryococelus australis</name>
    <dbReference type="NCBI Taxonomy" id="614101"/>
    <lineage>
        <taxon>Eukaryota</taxon>
        <taxon>Metazoa</taxon>
        <taxon>Ecdysozoa</taxon>
        <taxon>Arthropoda</taxon>
        <taxon>Hexapoda</taxon>
        <taxon>Insecta</taxon>
        <taxon>Pterygota</taxon>
        <taxon>Neoptera</taxon>
        <taxon>Polyneoptera</taxon>
        <taxon>Phasmatodea</taxon>
        <taxon>Verophasmatodea</taxon>
        <taxon>Anareolatae</taxon>
        <taxon>Phasmatidae</taxon>
        <taxon>Eurycanthinae</taxon>
        <taxon>Dryococelus</taxon>
    </lineage>
</organism>
<sequence>MQGWVKREIPEKNPPTSGITRHDSLVRKSWSDLAENLTRFAEVGGEQSDHYNTAAARQLVEGDDCASLLEEVSNTVLTNGYQAGLSNVLDLPRTAYIFTYNIHIATNEVTEQDEQRSGVERFGRIFNNGVSVADEDDARHALGVSEPTADLQGNQQPIPYCQVWSNIGYSLRQQPMNNRGKDRGHSMSAFTILSAHITYGAQTGIIITLRIVDGSVEALSMAALSGVDPGLQGWWFSWPLCLGQGPQRGWK</sequence>
<feature type="compositionally biased region" description="Basic and acidic residues" evidence="1">
    <location>
        <begin position="1"/>
        <end position="11"/>
    </location>
</feature>
<evidence type="ECO:0000313" key="3">
    <source>
        <dbReference type="Proteomes" id="UP001159363"/>
    </source>
</evidence>
<dbReference type="Proteomes" id="UP001159363">
    <property type="component" value="Chromosome 8"/>
</dbReference>
<evidence type="ECO:0000313" key="2">
    <source>
        <dbReference type="EMBL" id="KAJ8875213.1"/>
    </source>
</evidence>
<proteinExistence type="predicted"/>
<keyword evidence="3" id="KW-1185">Reference proteome</keyword>
<gene>
    <name evidence="2" type="ORF">PR048_023108</name>
</gene>
<feature type="region of interest" description="Disordered" evidence="1">
    <location>
        <begin position="1"/>
        <end position="21"/>
    </location>
</feature>